<dbReference type="Ensembl" id="ENSSAUT00010031764.1">
    <property type="protein sequence ID" value="ENSSAUP00010030138.1"/>
    <property type="gene ID" value="ENSSAUG00010012917.1"/>
</dbReference>
<evidence type="ECO:0000256" key="4">
    <source>
        <dbReference type="ARBA" id="ARBA00023180"/>
    </source>
</evidence>
<feature type="signal peptide" evidence="5">
    <location>
        <begin position="1"/>
        <end position="20"/>
    </location>
</feature>
<dbReference type="GO" id="GO:0005576">
    <property type="term" value="C:extracellular region"/>
    <property type="evidence" value="ECO:0007669"/>
    <property type="project" value="UniProtKB-SubCell"/>
</dbReference>
<feature type="chain" id="PRO_5025424711" evidence="5">
    <location>
        <begin position="21"/>
        <end position="215"/>
    </location>
</feature>
<gene>
    <name evidence="6" type="primary">LOC115580779</name>
</gene>
<reference evidence="6" key="1">
    <citation type="submission" date="2021-04" db="EMBL/GenBank/DDBJ databases">
        <authorList>
            <consortium name="Wellcome Sanger Institute Data Sharing"/>
        </authorList>
    </citation>
    <scope>NUCLEOTIDE SEQUENCE [LARGE SCALE GENOMIC DNA]</scope>
</reference>
<dbReference type="CDD" id="cd19415">
    <property type="entry name" value="lipocalin_ApoM_AGP"/>
    <property type="match status" value="1"/>
</dbReference>
<accession>A0A671VT82</accession>
<keyword evidence="4" id="KW-0325">Glycoprotein</keyword>
<keyword evidence="3 5" id="KW-0732">Signal</keyword>
<dbReference type="SUPFAM" id="SSF50814">
    <property type="entry name" value="Lipocalins"/>
    <property type="match status" value="1"/>
</dbReference>
<evidence type="ECO:0000256" key="1">
    <source>
        <dbReference type="ARBA" id="ARBA00004613"/>
    </source>
</evidence>
<evidence type="ECO:0000313" key="7">
    <source>
        <dbReference type="Proteomes" id="UP000472265"/>
    </source>
</evidence>
<evidence type="ECO:0000256" key="5">
    <source>
        <dbReference type="SAM" id="SignalP"/>
    </source>
</evidence>
<reference evidence="6" key="3">
    <citation type="submission" date="2025-09" db="UniProtKB">
        <authorList>
            <consortium name="Ensembl"/>
        </authorList>
    </citation>
    <scope>IDENTIFICATION</scope>
</reference>
<sequence>MNLQFSSCFLFLGLFLSVSTLTPEECQPLVTPLSLEDPSMLHGMTHFITGYTDSAVYNELLNASDSYWMNITASPSSDKTLVCHQEHKLNGICYGMTVSFTIDGNVVTVNVGNMSMAYHVLPGCDGCLVFSGNSTVSDLKEYFRFMNYESRIKMDGAVNARALYLMAKEQTVKDSDLEKFKQQASCLGFSGQPDFEFDPKKDSCKEGEGPNIVIN</sequence>
<dbReference type="InParanoid" id="A0A671VT82"/>
<keyword evidence="7" id="KW-1185">Reference proteome</keyword>
<dbReference type="AlphaFoldDB" id="A0A671VT82"/>
<dbReference type="Gene3D" id="2.40.128.20">
    <property type="match status" value="1"/>
</dbReference>
<dbReference type="PANTHER" id="PTHR11967:SF2">
    <property type="entry name" value="ALPHA-1-ACID GLYCOPROTEIN 1"/>
    <property type="match status" value="1"/>
</dbReference>
<name>A0A671VT82_SPAAU</name>
<comment type="subcellular location">
    <subcellularLocation>
        <location evidence="1">Secreted</location>
    </subcellularLocation>
</comment>
<proteinExistence type="predicted"/>
<keyword evidence="2" id="KW-0964">Secreted</keyword>
<evidence type="ECO:0000256" key="3">
    <source>
        <dbReference type="ARBA" id="ARBA00022729"/>
    </source>
</evidence>
<reference evidence="6" key="2">
    <citation type="submission" date="2025-08" db="UniProtKB">
        <authorList>
            <consortium name="Ensembl"/>
        </authorList>
    </citation>
    <scope>IDENTIFICATION</scope>
</reference>
<dbReference type="GeneTree" id="ENSGT00400000024810"/>
<organism evidence="6 7">
    <name type="scientific">Sparus aurata</name>
    <name type="common">Gilthead sea bream</name>
    <dbReference type="NCBI Taxonomy" id="8175"/>
    <lineage>
        <taxon>Eukaryota</taxon>
        <taxon>Metazoa</taxon>
        <taxon>Chordata</taxon>
        <taxon>Craniata</taxon>
        <taxon>Vertebrata</taxon>
        <taxon>Euteleostomi</taxon>
        <taxon>Actinopterygii</taxon>
        <taxon>Neopterygii</taxon>
        <taxon>Teleostei</taxon>
        <taxon>Neoteleostei</taxon>
        <taxon>Acanthomorphata</taxon>
        <taxon>Eupercaria</taxon>
        <taxon>Spariformes</taxon>
        <taxon>Sparidae</taxon>
        <taxon>Sparus</taxon>
    </lineage>
</organism>
<dbReference type="PANTHER" id="PTHR11967">
    <property type="entry name" value="ALPHA-1-ACID GLYCOPROTEIN"/>
    <property type="match status" value="1"/>
</dbReference>
<evidence type="ECO:0000256" key="2">
    <source>
        <dbReference type="ARBA" id="ARBA00022525"/>
    </source>
</evidence>
<dbReference type="Proteomes" id="UP000472265">
    <property type="component" value="Chromosome 4"/>
</dbReference>
<dbReference type="InterPro" id="IPR012674">
    <property type="entry name" value="Calycin"/>
</dbReference>
<evidence type="ECO:0000313" key="6">
    <source>
        <dbReference type="Ensembl" id="ENSSAUP00010030138.1"/>
    </source>
</evidence>
<protein>
    <submittedName>
        <fullName evidence="6">Uncharacterized LOC115580777</fullName>
    </submittedName>
</protein>